<evidence type="ECO:0000313" key="8">
    <source>
        <dbReference type="Proteomes" id="UP001229421"/>
    </source>
</evidence>
<evidence type="ECO:0000256" key="4">
    <source>
        <dbReference type="ARBA" id="ARBA00023157"/>
    </source>
</evidence>
<feature type="signal peptide" evidence="5">
    <location>
        <begin position="1"/>
        <end position="22"/>
    </location>
</feature>
<feature type="chain" id="PRO_5041777575" description="Cupin type-1 domain-containing protein" evidence="5">
    <location>
        <begin position="23"/>
        <end position="448"/>
    </location>
</feature>
<keyword evidence="2 5" id="KW-0758">Storage protein</keyword>
<evidence type="ECO:0000256" key="5">
    <source>
        <dbReference type="RuleBase" id="RU003681"/>
    </source>
</evidence>
<dbReference type="SMART" id="SM00835">
    <property type="entry name" value="Cupin_1"/>
    <property type="match status" value="2"/>
</dbReference>
<dbReference type="EMBL" id="JAUHHV010000009">
    <property type="protein sequence ID" value="KAK1412618.1"/>
    <property type="molecule type" value="Genomic_DNA"/>
</dbReference>
<keyword evidence="8" id="KW-1185">Reference proteome</keyword>
<dbReference type="InterPro" id="IPR006045">
    <property type="entry name" value="Cupin_1"/>
</dbReference>
<comment type="caution">
    <text evidence="7">The sequence shown here is derived from an EMBL/GenBank/DDBJ whole genome shotgun (WGS) entry which is preliminary data.</text>
</comment>
<dbReference type="InterPro" id="IPR006044">
    <property type="entry name" value="11S_seedstore_pln"/>
</dbReference>
<dbReference type="CDD" id="cd02243">
    <property type="entry name" value="cupin_11S_legumin_C"/>
    <property type="match status" value="1"/>
</dbReference>
<keyword evidence="5" id="KW-0732">Signal</keyword>
<dbReference type="GO" id="GO:0045735">
    <property type="term" value="F:nutrient reservoir activity"/>
    <property type="evidence" value="ECO:0007669"/>
    <property type="project" value="UniProtKB-KW"/>
</dbReference>
<evidence type="ECO:0000256" key="3">
    <source>
        <dbReference type="ARBA" id="ARBA00023129"/>
    </source>
</evidence>
<dbReference type="InterPro" id="IPR011051">
    <property type="entry name" value="RmlC_Cupin_sf"/>
</dbReference>
<feature type="domain" description="Cupin type-1" evidence="6">
    <location>
        <begin position="39"/>
        <end position="225"/>
    </location>
</feature>
<dbReference type="Pfam" id="PF00190">
    <property type="entry name" value="Cupin_1"/>
    <property type="match status" value="2"/>
</dbReference>
<reference evidence="7" key="1">
    <citation type="journal article" date="2023" name="bioRxiv">
        <title>Improved chromosome-level genome assembly for marigold (Tagetes erecta).</title>
        <authorList>
            <person name="Jiang F."/>
            <person name="Yuan L."/>
            <person name="Wang S."/>
            <person name="Wang H."/>
            <person name="Xu D."/>
            <person name="Wang A."/>
            <person name="Fan W."/>
        </authorList>
    </citation>
    <scope>NUCLEOTIDE SEQUENCE</scope>
    <source>
        <strain evidence="7">WSJ</strain>
        <tissue evidence="7">Leaf</tissue>
    </source>
</reference>
<dbReference type="SUPFAM" id="SSF51182">
    <property type="entry name" value="RmlC-like cupins"/>
    <property type="match status" value="1"/>
</dbReference>
<keyword evidence="3 5" id="KW-0708">Seed storage protein</keyword>
<comment type="similarity">
    <text evidence="1 5">Belongs to the 11S seed storage protein (globulins) family.</text>
</comment>
<dbReference type="PROSITE" id="PS00305">
    <property type="entry name" value="11S_SEED_STORAGE"/>
    <property type="match status" value="1"/>
</dbReference>
<dbReference type="Gene3D" id="2.60.120.10">
    <property type="entry name" value="Jelly Rolls"/>
    <property type="match status" value="2"/>
</dbReference>
<dbReference type="PRINTS" id="PR00439">
    <property type="entry name" value="11SGLOBULIN"/>
</dbReference>
<accession>A0AAD8JYZ3</accession>
<name>A0AAD8JYZ3_TARER</name>
<dbReference type="Proteomes" id="UP001229421">
    <property type="component" value="Unassembled WGS sequence"/>
</dbReference>
<feature type="domain" description="Cupin type-1" evidence="6">
    <location>
        <begin position="281"/>
        <end position="430"/>
    </location>
</feature>
<comment type="subunit">
    <text evidence="5">Hexamer; each subunit is composed of an acidic and a basic chain derived from a single precursor and linked by a disulfide bond.</text>
</comment>
<evidence type="ECO:0000259" key="6">
    <source>
        <dbReference type="SMART" id="SM00835"/>
    </source>
</evidence>
<dbReference type="PANTHER" id="PTHR31189">
    <property type="entry name" value="OS03G0336100 PROTEIN-RELATED"/>
    <property type="match status" value="1"/>
</dbReference>
<dbReference type="AlphaFoldDB" id="A0AAD8JYZ3"/>
<comment type="function">
    <text evidence="5">Seed storage protein.</text>
</comment>
<dbReference type="CDD" id="cd02242">
    <property type="entry name" value="cupin_11S_legumin_N"/>
    <property type="match status" value="1"/>
</dbReference>
<organism evidence="7 8">
    <name type="scientific">Tagetes erecta</name>
    <name type="common">African marigold</name>
    <dbReference type="NCBI Taxonomy" id="13708"/>
    <lineage>
        <taxon>Eukaryota</taxon>
        <taxon>Viridiplantae</taxon>
        <taxon>Streptophyta</taxon>
        <taxon>Embryophyta</taxon>
        <taxon>Tracheophyta</taxon>
        <taxon>Spermatophyta</taxon>
        <taxon>Magnoliopsida</taxon>
        <taxon>eudicotyledons</taxon>
        <taxon>Gunneridae</taxon>
        <taxon>Pentapetalae</taxon>
        <taxon>asterids</taxon>
        <taxon>campanulids</taxon>
        <taxon>Asterales</taxon>
        <taxon>Asteraceae</taxon>
        <taxon>Asteroideae</taxon>
        <taxon>Heliantheae alliance</taxon>
        <taxon>Tageteae</taxon>
        <taxon>Tagetes</taxon>
    </lineage>
</organism>
<evidence type="ECO:0000256" key="2">
    <source>
        <dbReference type="ARBA" id="ARBA00022761"/>
    </source>
</evidence>
<dbReference type="FunFam" id="2.60.120.10:FF:000073">
    <property type="entry name" value="Glycinin G1"/>
    <property type="match status" value="1"/>
</dbReference>
<evidence type="ECO:0000313" key="7">
    <source>
        <dbReference type="EMBL" id="KAK1412618.1"/>
    </source>
</evidence>
<sequence>MSNNIILSLSLTLILLFHGCIALRPVQKQMQNQCQIQRINALEPNERVEAEAGFTEFFDSGDQQFQCAGVEVIRHHIQPQGLLLPSYINTPLIIYVLQGSGYQGIMLPGCPETFQSSQQLQESSGSFQDRHQKIRRFGEGDVIVIPTGAAHWMYNDGQQEIIAVVLLDSTNSANQLDQLQRRFFLAGNPKPSGSETPEEISRDIFLGFDVNMIKDAFIIDQETAEKLQSKDDKRGHIVMVERGLQVIQPPIRFEPRQEQYAPGQGAANGVEETICSGQITYNINDASRADIYNADVGWTNNLNSYKLPILQMVQLGAERGVLNRNALVTPYWISNAHAVLYVTRGNMRLQIVNDEGQAVFNDVIQEGQLVVVPQNFVVGKQAGNEGCQWISFRTNDNVMANALAGQISAIRAMPVDVLANVYQMSQEEAWSLKNNRKETVMFKPSSRL</sequence>
<evidence type="ECO:0000256" key="1">
    <source>
        <dbReference type="ARBA" id="ARBA00007178"/>
    </source>
</evidence>
<proteinExistence type="inferred from homology"/>
<keyword evidence="4 5" id="KW-1015">Disulfide bond</keyword>
<dbReference type="InterPro" id="IPR050253">
    <property type="entry name" value="Seed_Storage-Functional"/>
</dbReference>
<dbReference type="InterPro" id="IPR014710">
    <property type="entry name" value="RmlC-like_jellyroll"/>
</dbReference>
<gene>
    <name evidence="7" type="ORF">QVD17_34011</name>
</gene>
<protein>
    <recommendedName>
        <fullName evidence="6">Cupin type-1 domain-containing protein</fullName>
    </recommendedName>
</protein>
<dbReference type="InterPro" id="IPR022379">
    <property type="entry name" value="11S_seedstore_CS"/>
</dbReference>
<dbReference type="PANTHER" id="PTHR31189:SF55">
    <property type="entry name" value="11-S SEED STORAGE PROTEIN, PLANT"/>
    <property type="match status" value="1"/>
</dbReference>